<gene>
    <name evidence="2" type="ORF">L249_2310</name>
</gene>
<protein>
    <submittedName>
        <fullName evidence="2">Uncharacterized protein</fullName>
    </submittedName>
</protein>
<dbReference type="EMBL" id="LKCN02000001">
    <property type="protein sequence ID" value="RCI16040.1"/>
    <property type="molecule type" value="Genomic_DNA"/>
</dbReference>
<feature type="compositionally biased region" description="Basic residues" evidence="1">
    <location>
        <begin position="105"/>
        <end position="133"/>
    </location>
</feature>
<proteinExistence type="predicted"/>
<evidence type="ECO:0000313" key="2">
    <source>
        <dbReference type="EMBL" id="RCI16040.1"/>
    </source>
</evidence>
<accession>A0A367LNP7</accession>
<organism evidence="2 3">
    <name type="scientific">Ophiocordyceps polyrhachis-furcata BCC 54312</name>
    <dbReference type="NCBI Taxonomy" id="1330021"/>
    <lineage>
        <taxon>Eukaryota</taxon>
        <taxon>Fungi</taxon>
        <taxon>Dikarya</taxon>
        <taxon>Ascomycota</taxon>
        <taxon>Pezizomycotina</taxon>
        <taxon>Sordariomycetes</taxon>
        <taxon>Hypocreomycetidae</taxon>
        <taxon>Hypocreales</taxon>
        <taxon>Ophiocordycipitaceae</taxon>
        <taxon>Ophiocordyceps</taxon>
    </lineage>
</organism>
<dbReference type="Proteomes" id="UP000253664">
    <property type="component" value="Unassembled WGS sequence"/>
</dbReference>
<evidence type="ECO:0000256" key="1">
    <source>
        <dbReference type="SAM" id="MobiDB-lite"/>
    </source>
</evidence>
<comment type="caution">
    <text evidence="2">The sequence shown here is derived from an EMBL/GenBank/DDBJ whole genome shotgun (WGS) entry which is preliminary data.</text>
</comment>
<sequence length="133" mass="15777">MMEWRWDGVQRGDRLASWHRIHAYYIRFFSNLTTDTGEGKARGRGKQSYHTTDYGVLVYPRTFSHMGRKGTANQRRRPLWQFVVLPPPLVCFVSGRKAKAEMTRGGRKKERREKKKQKKKKKRKKKKKTPGQI</sequence>
<dbReference type="AlphaFoldDB" id="A0A367LNP7"/>
<reference evidence="2 3" key="1">
    <citation type="journal article" date="2015" name="BMC Genomics">
        <title>Insights from the genome of Ophiocordyceps polyrhachis-furcata to pathogenicity and host specificity in insect fungi.</title>
        <authorList>
            <person name="Wichadakul D."/>
            <person name="Kobmoo N."/>
            <person name="Ingsriswang S."/>
            <person name="Tangphatsornruang S."/>
            <person name="Chantasingh D."/>
            <person name="Luangsa-ard J.J."/>
            <person name="Eurwilaichitr L."/>
        </authorList>
    </citation>
    <scope>NUCLEOTIDE SEQUENCE [LARGE SCALE GENOMIC DNA]</scope>
    <source>
        <strain evidence="2 3">BCC 54312</strain>
    </source>
</reference>
<name>A0A367LNP7_9HYPO</name>
<feature type="region of interest" description="Disordered" evidence="1">
    <location>
        <begin position="96"/>
        <end position="133"/>
    </location>
</feature>
<keyword evidence="3" id="KW-1185">Reference proteome</keyword>
<evidence type="ECO:0000313" key="3">
    <source>
        <dbReference type="Proteomes" id="UP000253664"/>
    </source>
</evidence>